<feature type="transmembrane region" description="Helical" evidence="6">
    <location>
        <begin position="376"/>
        <end position="393"/>
    </location>
</feature>
<proteinExistence type="predicted"/>
<dbReference type="InterPro" id="IPR050833">
    <property type="entry name" value="Poly_Biosynth_Transport"/>
</dbReference>
<feature type="transmembrane region" description="Helical" evidence="6">
    <location>
        <begin position="92"/>
        <end position="112"/>
    </location>
</feature>
<dbReference type="KEGG" id="pacr:FXN63_23210"/>
<dbReference type="Proteomes" id="UP000325161">
    <property type="component" value="Chromosome"/>
</dbReference>
<dbReference type="RefSeq" id="WP_148817891.1">
    <property type="nucleotide sequence ID" value="NZ_CP043046.1"/>
</dbReference>
<feature type="transmembrane region" description="Helical" evidence="6">
    <location>
        <begin position="46"/>
        <end position="66"/>
    </location>
</feature>
<gene>
    <name evidence="7" type="ORF">FXN63_23210</name>
</gene>
<feature type="transmembrane region" description="Helical" evidence="6">
    <location>
        <begin position="334"/>
        <end position="355"/>
    </location>
</feature>
<feature type="transmembrane region" description="Helical" evidence="6">
    <location>
        <begin position="399"/>
        <end position="418"/>
    </location>
</feature>
<feature type="transmembrane region" description="Helical" evidence="6">
    <location>
        <begin position="162"/>
        <end position="180"/>
    </location>
</feature>
<feature type="transmembrane region" description="Helical" evidence="6">
    <location>
        <begin position="458"/>
        <end position="479"/>
    </location>
</feature>
<keyword evidence="4 6" id="KW-1133">Transmembrane helix</keyword>
<keyword evidence="8" id="KW-1185">Reference proteome</keyword>
<evidence type="ECO:0000256" key="3">
    <source>
        <dbReference type="ARBA" id="ARBA00022692"/>
    </source>
</evidence>
<evidence type="ECO:0000313" key="7">
    <source>
        <dbReference type="EMBL" id="QEI08420.1"/>
    </source>
</evidence>
<dbReference type="PANTHER" id="PTHR30250:SF26">
    <property type="entry name" value="PSMA PROTEIN"/>
    <property type="match status" value="1"/>
</dbReference>
<name>A0A5C0B572_9BURK</name>
<accession>A0A5C0B572</accession>
<keyword evidence="5 6" id="KW-0472">Membrane</keyword>
<evidence type="ECO:0000256" key="5">
    <source>
        <dbReference type="ARBA" id="ARBA00023136"/>
    </source>
</evidence>
<feature type="transmembrane region" description="Helical" evidence="6">
    <location>
        <begin position="12"/>
        <end position="34"/>
    </location>
</feature>
<evidence type="ECO:0000313" key="8">
    <source>
        <dbReference type="Proteomes" id="UP000325161"/>
    </source>
</evidence>
<comment type="subcellular location">
    <subcellularLocation>
        <location evidence="1">Cell membrane</location>
        <topology evidence="1">Multi-pass membrane protein</topology>
    </subcellularLocation>
</comment>
<organism evidence="7 8">
    <name type="scientific">Pigmentiphaga aceris</name>
    <dbReference type="NCBI Taxonomy" id="1940612"/>
    <lineage>
        <taxon>Bacteria</taxon>
        <taxon>Pseudomonadati</taxon>
        <taxon>Pseudomonadota</taxon>
        <taxon>Betaproteobacteria</taxon>
        <taxon>Burkholderiales</taxon>
        <taxon>Alcaligenaceae</taxon>
        <taxon>Pigmentiphaga</taxon>
    </lineage>
</organism>
<dbReference type="PANTHER" id="PTHR30250">
    <property type="entry name" value="PST FAMILY PREDICTED COLANIC ACID TRANSPORTER"/>
    <property type="match status" value="1"/>
</dbReference>
<dbReference type="EMBL" id="CP043046">
    <property type="protein sequence ID" value="QEI08420.1"/>
    <property type="molecule type" value="Genomic_DNA"/>
</dbReference>
<keyword evidence="2" id="KW-1003">Cell membrane</keyword>
<reference evidence="7 8" key="1">
    <citation type="submission" date="2019-08" db="EMBL/GenBank/DDBJ databases">
        <title>Amphibian skin-associated Pigmentiphaga: genome sequence and occurrence across geography and hosts.</title>
        <authorList>
            <person name="Bletz M.C."/>
            <person name="Bunk B."/>
            <person name="Sproeer C."/>
            <person name="Biwer P."/>
            <person name="Reiter S."/>
            <person name="Rabemananjara F.C.E."/>
            <person name="Schulz S."/>
            <person name="Overmann J."/>
            <person name="Vences M."/>
        </authorList>
    </citation>
    <scope>NUCLEOTIDE SEQUENCE [LARGE SCALE GENOMIC DNA]</scope>
    <source>
        <strain evidence="7 8">Mada1488</strain>
    </source>
</reference>
<keyword evidence="3 6" id="KW-0812">Transmembrane</keyword>
<evidence type="ECO:0000256" key="1">
    <source>
        <dbReference type="ARBA" id="ARBA00004651"/>
    </source>
</evidence>
<feature type="transmembrane region" description="Helical" evidence="6">
    <location>
        <begin position="132"/>
        <end position="150"/>
    </location>
</feature>
<protein>
    <submittedName>
        <fullName evidence="7">Oligosaccharide flippase family protein</fullName>
    </submittedName>
</protein>
<evidence type="ECO:0000256" key="2">
    <source>
        <dbReference type="ARBA" id="ARBA00022475"/>
    </source>
</evidence>
<dbReference type="Pfam" id="PF01943">
    <property type="entry name" value="Polysacc_synt"/>
    <property type="match status" value="1"/>
</dbReference>
<dbReference type="GO" id="GO:0005886">
    <property type="term" value="C:plasma membrane"/>
    <property type="evidence" value="ECO:0007669"/>
    <property type="project" value="UniProtKB-SubCell"/>
</dbReference>
<feature type="transmembrane region" description="Helical" evidence="6">
    <location>
        <begin position="186"/>
        <end position="204"/>
    </location>
</feature>
<dbReference type="InterPro" id="IPR002797">
    <property type="entry name" value="Polysacc_synth"/>
</dbReference>
<feature type="transmembrane region" description="Helical" evidence="6">
    <location>
        <begin position="306"/>
        <end position="328"/>
    </location>
</feature>
<evidence type="ECO:0000256" key="4">
    <source>
        <dbReference type="ARBA" id="ARBA00022989"/>
    </source>
</evidence>
<sequence length="492" mass="52348">MMQRVSTGVRAVGWSLAGQSLPIVFALLTIPWLLHQLGDERMGFIALTWVVFGYMGLLDLGLSRVVTRQVAVLDRRGDIATAGALLWRAHRIALTAAVVFVVIVGIAVYIWLSGANRLTPTVAQEARAGLPWLMIAIPAAVGSNILRSGAEGLQRFALANSLRMTASAFAYAAPALATAFAPRLDLVFALIAVSRIILWALHWIPVRRLLPPSKHPVELGHMMREGGWQSISGLVGPLMTTLDRLIVTAVAGMSSLSFYAIPQEAIGRLQIVPTAVSLALFPRMSASADGNDHTVGSRLAAASERFVALAILPIIGGAMALIPAALAWWLGERFAAQGTLCAQILLVAALFNSLAHAPSGLIQSRGHARVTASVHLLQLLPFVAAVGVLTYWLGVTGAALAWTLRAVLDYLVLGSLAYRPRWSQRRGSQIGATGWALIIVTLTLGACLSQWLAGRPGALLGASVLLGLATVVAGWYLLLIDADRARIRQIIG</sequence>
<evidence type="ECO:0000256" key="6">
    <source>
        <dbReference type="SAM" id="Phobius"/>
    </source>
</evidence>
<dbReference type="AlphaFoldDB" id="A0A5C0B572"/>
<dbReference type="OrthoDB" id="8766744at2"/>
<feature type="transmembrane region" description="Helical" evidence="6">
    <location>
        <begin position="430"/>
        <end position="452"/>
    </location>
</feature>